<evidence type="ECO:0000256" key="1">
    <source>
        <dbReference type="ARBA" id="ARBA00004613"/>
    </source>
</evidence>
<dbReference type="SUPFAM" id="SSF57095">
    <property type="entry name" value="Scorpion toxin-like"/>
    <property type="match status" value="1"/>
</dbReference>
<proteinExistence type="evidence at transcript level"/>
<dbReference type="AlphaFoldDB" id="A0A1B3IJ14"/>
<feature type="chain" id="PRO_5008548525" evidence="4">
    <location>
        <begin position="27"/>
        <end position="68"/>
    </location>
</feature>
<evidence type="ECO:0000313" key="5">
    <source>
        <dbReference type="EMBL" id="AOF40182.1"/>
    </source>
</evidence>
<dbReference type="GO" id="GO:0005576">
    <property type="term" value="C:extracellular region"/>
    <property type="evidence" value="ECO:0007669"/>
    <property type="project" value="UniProtKB-SubCell"/>
</dbReference>
<evidence type="ECO:0000256" key="4">
    <source>
        <dbReference type="SAM" id="SignalP"/>
    </source>
</evidence>
<organism evidence="5">
    <name type="scientific">Hadogenes troglodytes</name>
    <dbReference type="NCBI Taxonomy" id="1577150"/>
    <lineage>
        <taxon>Eukaryota</taxon>
        <taxon>Metazoa</taxon>
        <taxon>Ecdysozoa</taxon>
        <taxon>Arthropoda</taxon>
        <taxon>Chelicerata</taxon>
        <taxon>Arachnida</taxon>
        <taxon>Scorpiones</taxon>
        <taxon>Iurida</taxon>
        <taxon>Scorpionoidea</taxon>
        <taxon>Hemiscorpiidae</taxon>
        <taxon>Hadogenes</taxon>
    </lineage>
</organism>
<dbReference type="GO" id="GO:0090729">
    <property type="term" value="F:toxin activity"/>
    <property type="evidence" value="ECO:0007669"/>
    <property type="project" value="UniProtKB-KW"/>
</dbReference>
<protein>
    <submittedName>
        <fullName evidence="5">Venom peptide HtKTx4</fullName>
    </submittedName>
</protein>
<comment type="subcellular location">
    <subcellularLocation>
        <location evidence="1">Secreted</location>
    </subcellularLocation>
</comment>
<sequence>MAMNKVFPFVVIVATVLILVFDTTEAKGEKKCSNSEECVKFCTEFSDVHPACIGDHCECIRWEGGISI</sequence>
<keyword evidence="3" id="KW-0800">Toxin</keyword>
<keyword evidence="4" id="KW-0732">Signal</keyword>
<dbReference type="InterPro" id="IPR036574">
    <property type="entry name" value="Scorpion_toxin-like_sf"/>
</dbReference>
<keyword evidence="2" id="KW-0964">Secreted</keyword>
<feature type="signal peptide" evidence="4">
    <location>
        <begin position="1"/>
        <end position="26"/>
    </location>
</feature>
<accession>A0A1B3IJ14</accession>
<evidence type="ECO:0000256" key="3">
    <source>
        <dbReference type="ARBA" id="ARBA00022656"/>
    </source>
</evidence>
<dbReference type="EMBL" id="KU643090">
    <property type="protein sequence ID" value="AOF40182.1"/>
    <property type="molecule type" value="mRNA"/>
</dbReference>
<reference evidence="5" key="1">
    <citation type="journal article" date="2016" name="J. Proteomics">
        <title>Transcriptomic analysis of the venom glands from the scorpion Hadogenes troglodytes revealed unique and extremely high diversity of the venom peptides.</title>
        <authorList>
            <person name="Zhong J."/>
            <person name="Zeng X.C."/>
            <person name="Zeng X."/>
            <person name="Nie Y."/>
            <person name="Zhang L."/>
            <person name="Wu S."/>
            <person name="Bao A."/>
        </authorList>
    </citation>
    <scope>NUCLEOTIDE SEQUENCE</scope>
</reference>
<evidence type="ECO:0000256" key="2">
    <source>
        <dbReference type="ARBA" id="ARBA00022525"/>
    </source>
</evidence>
<name>A0A1B3IJ14_9SCOR</name>